<comment type="caution">
    <text evidence="6">The sequence shown here is derived from an EMBL/GenBank/DDBJ whole genome shotgun (WGS) entry which is preliminary data.</text>
</comment>
<keyword evidence="2 4" id="KW-0863">Zinc-finger</keyword>
<dbReference type="PROSITE" id="PS51141">
    <property type="entry name" value="ZF_SBP"/>
    <property type="match status" value="1"/>
</dbReference>
<name>A0AAP0CW73_9ASTR</name>
<keyword evidence="7" id="KW-1185">Reference proteome</keyword>
<dbReference type="GO" id="GO:0008270">
    <property type="term" value="F:zinc ion binding"/>
    <property type="evidence" value="ECO:0007669"/>
    <property type="project" value="UniProtKB-KW"/>
</dbReference>
<dbReference type="InterPro" id="IPR044817">
    <property type="entry name" value="SBP-like"/>
</dbReference>
<evidence type="ECO:0000256" key="3">
    <source>
        <dbReference type="ARBA" id="ARBA00022833"/>
    </source>
</evidence>
<proteinExistence type="predicted"/>
<evidence type="ECO:0000256" key="4">
    <source>
        <dbReference type="PROSITE-ProRule" id="PRU00470"/>
    </source>
</evidence>
<evidence type="ECO:0000256" key="2">
    <source>
        <dbReference type="ARBA" id="ARBA00022771"/>
    </source>
</evidence>
<accession>A0AAP0CW73</accession>
<feature type="domain" description="SBP-type" evidence="5">
    <location>
        <begin position="70"/>
        <end position="147"/>
    </location>
</feature>
<protein>
    <recommendedName>
        <fullName evidence="5">SBP-type domain-containing protein</fullName>
    </recommendedName>
</protein>
<sequence length="348" mass="39822">MDWVFTPSASSWEFTELDADVFHLLEKNQTMEDFCNYGTSEEGGILNKLSEENHSVISSKEPRADSSEQQVSCLVDGCKADLHGCRDYHRRHRVCETHSKTPVVIIGGRDKRFCQQCSRFHPLREFDEVKRSCRKRLDGHNKRRRKTRPESIYFDYESFFTNQQGTKLLHFGGSPAYTTTFGGHRDEEKLNQKLEVTVEHRTTPSNSYARFCGVTERRFKFPFLLDVDSHQVNQPQPEAPFPQFVNTNATSAHLLVEPQGVLYLLSNSKHIMHHASVCDPTNNLQVQFNGSSSQHSGSHISLQNVTGPSYSYTNDQLIGMIQFRPDGLLENEAAQVLSFSWDNHHLKP</sequence>
<evidence type="ECO:0000313" key="6">
    <source>
        <dbReference type="EMBL" id="KAK9060399.1"/>
    </source>
</evidence>
<dbReference type="PANTHER" id="PTHR31251">
    <property type="entry name" value="SQUAMOSA PROMOTER-BINDING-LIKE PROTEIN 4"/>
    <property type="match status" value="1"/>
</dbReference>
<dbReference type="SUPFAM" id="SSF103612">
    <property type="entry name" value="SBT domain"/>
    <property type="match status" value="1"/>
</dbReference>
<dbReference type="Pfam" id="PF03110">
    <property type="entry name" value="SBP"/>
    <property type="match status" value="1"/>
</dbReference>
<gene>
    <name evidence="6" type="ORF">SSX86_021103</name>
</gene>
<dbReference type="InterPro" id="IPR004333">
    <property type="entry name" value="SBP_dom"/>
</dbReference>
<keyword evidence="3" id="KW-0862">Zinc</keyword>
<dbReference type="GO" id="GO:0003677">
    <property type="term" value="F:DNA binding"/>
    <property type="evidence" value="ECO:0007669"/>
    <property type="project" value="InterPro"/>
</dbReference>
<reference evidence="6 7" key="1">
    <citation type="submission" date="2024-04" db="EMBL/GenBank/DDBJ databases">
        <title>The reference genome of an endangered Asteraceae, Deinandra increscens subsp. villosa, native to the Central Coast of California.</title>
        <authorList>
            <person name="Guilliams M."/>
            <person name="Hasenstab-Lehman K."/>
            <person name="Meyer R."/>
            <person name="Mcevoy S."/>
        </authorList>
    </citation>
    <scope>NUCLEOTIDE SEQUENCE [LARGE SCALE GENOMIC DNA]</scope>
    <source>
        <tissue evidence="6">Leaf</tissue>
    </source>
</reference>
<dbReference type="EMBL" id="JBCNJP010000020">
    <property type="protein sequence ID" value="KAK9060399.1"/>
    <property type="molecule type" value="Genomic_DNA"/>
</dbReference>
<evidence type="ECO:0000313" key="7">
    <source>
        <dbReference type="Proteomes" id="UP001408789"/>
    </source>
</evidence>
<evidence type="ECO:0000259" key="5">
    <source>
        <dbReference type="PROSITE" id="PS51141"/>
    </source>
</evidence>
<dbReference type="InterPro" id="IPR036893">
    <property type="entry name" value="SBP_sf"/>
</dbReference>
<dbReference type="AlphaFoldDB" id="A0AAP0CW73"/>
<dbReference type="Gene3D" id="4.10.1100.10">
    <property type="entry name" value="Transcription factor, SBP-box domain"/>
    <property type="match status" value="1"/>
</dbReference>
<organism evidence="6 7">
    <name type="scientific">Deinandra increscens subsp. villosa</name>
    <dbReference type="NCBI Taxonomy" id="3103831"/>
    <lineage>
        <taxon>Eukaryota</taxon>
        <taxon>Viridiplantae</taxon>
        <taxon>Streptophyta</taxon>
        <taxon>Embryophyta</taxon>
        <taxon>Tracheophyta</taxon>
        <taxon>Spermatophyta</taxon>
        <taxon>Magnoliopsida</taxon>
        <taxon>eudicotyledons</taxon>
        <taxon>Gunneridae</taxon>
        <taxon>Pentapetalae</taxon>
        <taxon>asterids</taxon>
        <taxon>campanulids</taxon>
        <taxon>Asterales</taxon>
        <taxon>Asteraceae</taxon>
        <taxon>Asteroideae</taxon>
        <taxon>Heliantheae alliance</taxon>
        <taxon>Madieae</taxon>
        <taxon>Madiinae</taxon>
        <taxon>Deinandra</taxon>
    </lineage>
</organism>
<dbReference type="Proteomes" id="UP001408789">
    <property type="component" value="Unassembled WGS sequence"/>
</dbReference>
<dbReference type="PANTHER" id="PTHR31251:SF200">
    <property type="entry name" value="TRANSCRIPTION FACTOR SBP FAMILY"/>
    <property type="match status" value="1"/>
</dbReference>
<evidence type="ECO:0000256" key="1">
    <source>
        <dbReference type="ARBA" id="ARBA00022723"/>
    </source>
</evidence>
<dbReference type="GO" id="GO:0005634">
    <property type="term" value="C:nucleus"/>
    <property type="evidence" value="ECO:0007669"/>
    <property type="project" value="InterPro"/>
</dbReference>
<keyword evidence="1" id="KW-0479">Metal-binding</keyword>